<dbReference type="InterPro" id="IPR035979">
    <property type="entry name" value="RBD_domain_sf"/>
</dbReference>
<feature type="compositionally biased region" description="Gly residues" evidence="4">
    <location>
        <begin position="298"/>
        <end position="355"/>
    </location>
</feature>
<dbReference type="CDD" id="cd12578">
    <property type="entry name" value="RRM1_hnRNPA_like"/>
    <property type="match status" value="1"/>
</dbReference>
<keyword evidence="1" id="KW-0677">Repeat</keyword>
<evidence type="ECO:0000256" key="1">
    <source>
        <dbReference type="ARBA" id="ARBA00022737"/>
    </source>
</evidence>
<dbReference type="OrthoDB" id="1875751at2759"/>
<dbReference type="AlphaFoldDB" id="A0A8S1C7T7"/>
<accession>A0A8S1C7T7</accession>
<dbReference type="GO" id="GO:0003730">
    <property type="term" value="F:mRNA 3'-UTR binding"/>
    <property type="evidence" value="ECO:0007669"/>
    <property type="project" value="TreeGrafter"/>
</dbReference>
<dbReference type="Proteomes" id="UP000494165">
    <property type="component" value="Unassembled WGS sequence"/>
</dbReference>
<dbReference type="SUPFAM" id="SSF54928">
    <property type="entry name" value="RNA-binding domain, RBD"/>
    <property type="match status" value="2"/>
</dbReference>
<sequence length="424" mass="43473">MSDGDYRSSKNDMEDSFQSGRSKSPRDYGGRGDNNEPEQYRKLFIGGLDYKTTEESLKSYFEQWGEIVDVVVMKDPKTKRSRGFGFITYSDSSMVDEAQNARPHRVDGREVEPKRAVPRQDINKPESGATVKKLFVGGLSDAIGEEELRDYFTQFGDITSAVVVTDKETGKKRGFGFVEFTDHDPVDKICLMRDHNICGKRVDVKKALSKAEMANVGRGGGGNDRGSGGFGGRGGGGGMMGGRGGNGPGPWGNRGGMGGGGGGQWSNGGGGFGGGGGGYNSGGNYNGGSGGYGSGGGSGFSGGSQGNPWGNQGGSGGGNWGNQGGMSNQGGGWSQGGGGGYHGGGSQGGWGGSSGGTAEAAAAAVAAEEAAEAAVPCEEETTWEADQAPTQVEVAVEEAVAEEATVAVAEVDADIESSRNQMVY</sequence>
<dbReference type="GO" id="GO:0071013">
    <property type="term" value="C:catalytic step 2 spliceosome"/>
    <property type="evidence" value="ECO:0007669"/>
    <property type="project" value="TreeGrafter"/>
</dbReference>
<keyword evidence="7" id="KW-1185">Reference proteome</keyword>
<dbReference type="GO" id="GO:0098687">
    <property type="term" value="C:chromosomal region"/>
    <property type="evidence" value="ECO:0007669"/>
    <property type="project" value="UniProtKB-ARBA"/>
</dbReference>
<feature type="compositionally biased region" description="Basic and acidic residues" evidence="4">
    <location>
        <begin position="104"/>
        <end position="115"/>
    </location>
</feature>
<feature type="domain" description="RRM" evidence="5">
    <location>
        <begin position="41"/>
        <end position="117"/>
    </location>
</feature>
<dbReference type="FunFam" id="3.30.70.330:FF:000040">
    <property type="entry name" value="Heterogeneous nuclear ribonucleoprotein A2/B1"/>
    <property type="match status" value="1"/>
</dbReference>
<gene>
    <name evidence="6" type="ORF">CLODIP_2_CD06121</name>
</gene>
<evidence type="ECO:0000259" key="5">
    <source>
        <dbReference type="PROSITE" id="PS50102"/>
    </source>
</evidence>
<evidence type="ECO:0000313" key="7">
    <source>
        <dbReference type="Proteomes" id="UP000494165"/>
    </source>
</evidence>
<organism evidence="6 7">
    <name type="scientific">Cloeon dipterum</name>
    <dbReference type="NCBI Taxonomy" id="197152"/>
    <lineage>
        <taxon>Eukaryota</taxon>
        <taxon>Metazoa</taxon>
        <taxon>Ecdysozoa</taxon>
        <taxon>Arthropoda</taxon>
        <taxon>Hexapoda</taxon>
        <taxon>Insecta</taxon>
        <taxon>Pterygota</taxon>
        <taxon>Palaeoptera</taxon>
        <taxon>Ephemeroptera</taxon>
        <taxon>Pisciforma</taxon>
        <taxon>Baetidae</taxon>
        <taxon>Cloeon</taxon>
    </lineage>
</organism>
<evidence type="ECO:0000256" key="2">
    <source>
        <dbReference type="ARBA" id="ARBA00022884"/>
    </source>
</evidence>
<keyword evidence="2 3" id="KW-0694">RNA-binding</keyword>
<proteinExistence type="predicted"/>
<dbReference type="SMART" id="SM00360">
    <property type="entry name" value="RRM"/>
    <property type="match status" value="2"/>
</dbReference>
<dbReference type="PANTHER" id="PTHR48026:SF14">
    <property type="entry name" value="HETEROGENEOUS NUCLEAR RIBONUCLEOPROTEIN A1"/>
    <property type="match status" value="1"/>
</dbReference>
<feature type="compositionally biased region" description="Basic and acidic residues" evidence="4">
    <location>
        <begin position="24"/>
        <end position="40"/>
    </location>
</feature>
<feature type="domain" description="RRM" evidence="5">
    <location>
        <begin position="132"/>
        <end position="209"/>
    </location>
</feature>
<dbReference type="PROSITE" id="PS50102">
    <property type="entry name" value="RRM"/>
    <property type="match status" value="2"/>
</dbReference>
<dbReference type="InterPro" id="IPR000504">
    <property type="entry name" value="RRM_dom"/>
</dbReference>
<feature type="compositionally biased region" description="Gly residues" evidence="4">
    <location>
        <begin position="217"/>
        <end position="269"/>
    </location>
</feature>
<feature type="region of interest" description="Disordered" evidence="4">
    <location>
        <begin position="97"/>
        <end position="116"/>
    </location>
</feature>
<feature type="region of interest" description="Disordered" evidence="4">
    <location>
        <begin position="216"/>
        <end position="269"/>
    </location>
</feature>
<feature type="region of interest" description="Disordered" evidence="4">
    <location>
        <begin position="298"/>
        <end position="356"/>
    </location>
</feature>
<dbReference type="EMBL" id="CADEPI010000020">
    <property type="protein sequence ID" value="CAB3365383.1"/>
    <property type="molecule type" value="Genomic_DNA"/>
</dbReference>
<dbReference type="Pfam" id="PF00076">
    <property type="entry name" value="RRM_1"/>
    <property type="match status" value="2"/>
</dbReference>
<name>A0A8S1C7T7_9INSE</name>
<dbReference type="GO" id="GO:0000398">
    <property type="term" value="P:mRNA splicing, via spliceosome"/>
    <property type="evidence" value="ECO:0007669"/>
    <property type="project" value="TreeGrafter"/>
</dbReference>
<protein>
    <recommendedName>
        <fullName evidence="5">RRM domain-containing protein</fullName>
    </recommendedName>
</protein>
<evidence type="ECO:0000256" key="3">
    <source>
        <dbReference type="PROSITE-ProRule" id="PRU00176"/>
    </source>
</evidence>
<evidence type="ECO:0000256" key="4">
    <source>
        <dbReference type="SAM" id="MobiDB-lite"/>
    </source>
</evidence>
<reference evidence="6 7" key="1">
    <citation type="submission" date="2020-04" db="EMBL/GenBank/DDBJ databases">
        <authorList>
            <person name="Alioto T."/>
            <person name="Alioto T."/>
            <person name="Gomez Garrido J."/>
        </authorList>
    </citation>
    <scope>NUCLEOTIDE SEQUENCE [LARGE SCALE GENOMIC DNA]</scope>
</reference>
<dbReference type="Gene3D" id="3.30.70.330">
    <property type="match status" value="2"/>
</dbReference>
<evidence type="ECO:0000313" key="6">
    <source>
        <dbReference type="EMBL" id="CAB3365383.1"/>
    </source>
</evidence>
<dbReference type="PANTHER" id="PTHR48026">
    <property type="entry name" value="HOMOLOGOUS TO DROSOPHILA SQD (SQUID) PROTEIN"/>
    <property type="match status" value="1"/>
</dbReference>
<feature type="region of interest" description="Disordered" evidence="4">
    <location>
        <begin position="1"/>
        <end position="40"/>
    </location>
</feature>
<feature type="compositionally biased region" description="Basic and acidic residues" evidence="4">
    <location>
        <begin position="1"/>
        <end position="13"/>
    </location>
</feature>
<comment type="caution">
    <text evidence="6">The sequence shown here is derived from an EMBL/GenBank/DDBJ whole genome shotgun (WGS) entry which is preliminary data.</text>
</comment>
<dbReference type="InterPro" id="IPR012677">
    <property type="entry name" value="Nucleotide-bd_a/b_plait_sf"/>
</dbReference>